<protein>
    <submittedName>
        <fullName evidence="1">Uncharacterized protein</fullName>
    </submittedName>
</protein>
<name>A0A6J4IMC7_9CYAN</name>
<reference evidence="1" key="1">
    <citation type="submission" date="2020-02" db="EMBL/GenBank/DDBJ databases">
        <authorList>
            <person name="Meier V. D."/>
        </authorList>
    </citation>
    <scope>NUCLEOTIDE SEQUENCE</scope>
    <source>
        <strain evidence="1">AVDCRST_MAG92</strain>
    </source>
</reference>
<organism evidence="1">
    <name type="scientific">uncultured Coleofasciculus sp</name>
    <dbReference type="NCBI Taxonomy" id="1267456"/>
    <lineage>
        <taxon>Bacteria</taxon>
        <taxon>Bacillati</taxon>
        <taxon>Cyanobacteriota</taxon>
        <taxon>Cyanophyceae</taxon>
        <taxon>Coleofasciculales</taxon>
        <taxon>Coleofasciculaceae</taxon>
        <taxon>Coleofasciculus</taxon>
        <taxon>environmental samples</taxon>
    </lineage>
</organism>
<evidence type="ECO:0000313" key="1">
    <source>
        <dbReference type="EMBL" id="CAA9256358.1"/>
    </source>
</evidence>
<gene>
    <name evidence="1" type="ORF">AVDCRST_MAG92-2249</name>
</gene>
<proteinExistence type="predicted"/>
<accession>A0A6J4IMC7</accession>
<dbReference type="AlphaFoldDB" id="A0A6J4IMC7"/>
<dbReference type="EMBL" id="CADCTM010000340">
    <property type="protein sequence ID" value="CAA9256358.1"/>
    <property type="molecule type" value="Genomic_DNA"/>
</dbReference>
<sequence length="37" mass="4456">MELELVEYDTTKRSHLFNAFYINHHTLFTPKTDDTNL</sequence>